<dbReference type="AlphaFoldDB" id="A0A7T8KG06"/>
<evidence type="ECO:0000313" key="1">
    <source>
        <dbReference type="EMBL" id="QQP55239.1"/>
    </source>
</evidence>
<dbReference type="OrthoDB" id="5871893at2759"/>
<name>A0A7T8KG06_CALRO</name>
<reference evidence="2" key="1">
    <citation type="submission" date="2021-01" db="EMBL/GenBank/DDBJ databases">
        <title>Caligus Genome Assembly.</title>
        <authorList>
            <person name="Gallardo-Escarate C."/>
        </authorList>
    </citation>
    <scope>NUCLEOTIDE SEQUENCE [LARGE SCALE GENOMIC DNA]</scope>
</reference>
<keyword evidence="2" id="KW-1185">Reference proteome</keyword>
<protein>
    <submittedName>
        <fullName evidence="1">Uncharacterized protein</fullName>
    </submittedName>
</protein>
<accession>A0A7T8KG06</accession>
<proteinExistence type="predicted"/>
<dbReference type="Proteomes" id="UP000595437">
    <property type="component" value="Chromosome 5"/>
</dbReference>
<dbReference type="EMBL" id="CP045894">
    <property type="protein sequence ID" value="QQP55239.1"/>
    <property type="molecule type" value="Genomic_DNA"/>
</dbReference>
<sequence>MKPWSGKSETEAELVCAGHGAKAIKDITEYVSSTLYDVVKAFKAYGNVSRKIHDRSGKGKGHRSS</sequence>
<gene>
    <name evidence="1" type="ORF">FKW44_008366</name>
</gene>
<evidence type="ECO:0000313" key="2">
    <source>
        <dbReference type="Proteomes" id="UP000595437"/>
    </source>
</evidence>
<organism evidence="1 2">
    <name type="scientific">Caligus rogercresseyi</name>
    <name type="common">Sea louse</name>
    <dbReference type="NCBI Taxonomy" id="217165"/>
    <lineage>
        <taxon>Eukaryota</taxon>
        <taxon>Metazoa</taxon>
        <taxon>Ecdysozoa</taxon>
        <taxon>Arthropoda</taxon>
        <taxon>Crustacea</taxon>
        <taxon>Multicrustacea</taxon>
        <taxon>Hexanauplia</taxon>
        <taxon>Copepoda</taxon>
        <taxon>Siphonostomatoida</taxon>
        <taxon>Caligidae</taxon>
        <taxon>Caligus</taxon>
    </lineage>
</organism>